<dbReference type="SMART" id="SM00086">
    <property type="entry name" value="PAC"/>
    <property type="match status" value="3"/>
</dbReference>
<dbReference type="SUPFAM" id="SSF55785">
    <property type="entry name" value="PYP-like sensor domain (PAS domain)"/>
    <property type="match status" value="4"/>
</dbReference>
<dbReference type="SUPFAM" id="SSF55874">
    <property type="entry name" value="ATPase domain of HSP90 chaperone/DNA topoisomerase II/histidine kinase"/>
    <property type="match status" value="1"/>
</dbReference>
<dbReference type="InterPro" id="IPR005467">
    <property type="entry name" value="His_kinase_dom"/>
</dbReference>
<dbReference type="InterPro" id="IPR000014">
    <property type="entry name" value="PAS"/>
</dbReference>
<dbReference type="PROSITE" id="PS50110">
    <property type="entry name" value="RESPONSE_REGULATORY"/>
    <property type="match status" value="2"/>
</dbReference>
<dbReference type="Gene3D" id="3.40.50.2300">
    <property type="match status" value="2"/>
</dbReference>
<evidence type="ECO:0000256" key="6">
    <source>
        <dbReference type="ARBA" id="ARBA00023012"/>
    </source>
</evidence>
<dbReference type="InterPro" id="IPR003661">
    <property type="entry name" value="HisK_dim/P_dom"/>
</dbReference>
<dbReference type="InterPro" id="IPR003594">
    <property type="entry name" value="HATPase_dom"/>
</dbReference>
<comment type="caution">
    <text evidence="14">The sequence shown here is derived from an EMBL/GenBank/DDBJ whole genome shotgun (WGS) entry which is preliminary data.</text>
</comment>
<evidence type="ECO:0000259" key="9">
    <source>
        <dbReference type="PROSITE" id="PS50109"/>
    </source>
</evidence>
<keyword evidence="6" id="KW-0902">Two-component regulatory system</keyword>
<evidence type="ECO:0000256" key="1">
    <source>
        <dbReference type="ARBA" id="ARBA00000085"/>
    </source>
</evidence>
<evidence type="ECO:0000259" key="11">
    <source>
        <dbReference type="PROSITE" id="PS50112"/>
    </source>
</evidence>
<dbReference type="InterPro" id="IPR013656">
    <property type="entry name" value="PAS_4"/>
</dbReference>
<evidence type="ECO:0000256" key="2">
    <source>
        <dbReference type="ARBA" id="ARBA00004236"/>
    </source>
</evidence>
<evidence type="ECO:0000256" key="8">
    <source>
        <dbReference type="PROSITE-ProRule" id="PRU00169"/>
    </source>
</evidence>
<dbReference type="Pfam" id="PF00512">
    <property type="entry name" value="HisKA"/>
    <property type="match status" value="1"/>
</dbReference>
<dbReference type="InterPro" id="IPR000700">
    <property type="entry name" value="PAS-assoc_C"/>
</dbReference>
<dbReference type="InterPro" id="IPR035965">
    <property type="entry name" value="PAS-like_dom_sf"/>
</dbReference>
<dbReference type="EC" id="2.7.13.3" evidence="3"/>
<dbReference type="CDD" id="cd00082">
    <property type="entry name" value="HisKA"/>
    <property type="match status" value="1"/>
</dbReference>
<evidence type="ECO:0000256" key="4">
    <source>
        <dbReference type="ARBA" id="ARBA00022553"/>
    </source>
</evidence>
<feature type="domain" description="PAS" evidence="11">
    <location>
        <begin position="270"/>
        <end position="340"/>
    </location>
</feature>
<keyword evidence="4 8" id="KW-0597">Phosphoprotein</keyword>
<evidence type="ECO:0000259" key="10">
    <source>
        <dbReference type="PROSITE" id="PS50110"/>
    </source>
</evidence>
<keyword evidence="5" id="KW-0418">Kinase</keyword>
<evidence type="ECO:0000256" key="7">
    <source>
        <dbReference type="PROSITE-ProRule" id="PRU00110"/>
    </source>
</evidence>
<dbReference type="SMART" id="SM00448">
    <property type="entry name" value="REC"/>
    <property type="match status" value="1"/>
</dbReference>
<keyword evidence="15" id="KW-1185">Reference proteome</keyword>
<dbReference type="SMART" id="SM00091">
    <property type="entry name" value="PAS"/>
    <property type="match status" value="4"/>
</dbReference>
<feature type="domain" description="Response regulatory" evidence="10">
    <location>
        <begin position="911"/>
        <end position="1028"/>
    </location>
</feature>
<organism evidence="14 15">
    <name type="scientific">Paractinoplanes hotanensis</name>
    <dbReference type="NCBI Taxonomy" id="2906497"/>
    <lineage>
        <taxon>Bacteria</taxon>
        <taxon>Bacillati</taxon>
        <taxon>Actinomycetota</taxon>
        <taxon>Actinomycetes</taxon>
        <taxon>Micromonosporales</taxon>
        <taxon>Micromonosporaceae</taxon>
        <taxon>Paractinoplanes</taxon>
    </lineage>
</organism>
<dbReference type="PROSITE" id="PS50109">
    <property type="entry name" value="HIS_KIN"/>
    <property type="match status" value="1"/>
</dbReference>
<dbReference type="InterPro" id="IPR036097">
    <property type="entry name" value="HisK_dim/P_sf"/>
</dbReference>
<dbReference type="InterPro" id="IPR036890">
    <property type="entry name" value="HATPase_C_sf"/>
</dbReference>
<sequence length="1160" mass="125886">MSSRHVVTAVVAAGSLVWSWRRLARGHDRRRLERYIHLAAILEETAAPAFVKTLDGRYRIVSPAYERLHGITGAAGRFDHEMHSPDRMAEIHRHDTDVLVGNGPVAYEEELEGRWFVTTLHALRDGRGRPYAIFGAGVDVTQLRLAEGKFRSLLDASPEAMVCVSGDGRIVHANGRAVELFRYRRDEMVGAAIETLVPGASRKVHVQHRNRYFASPSARPMGEGMLLTAQRKDGTEFPVDVSLSPVQAEGKTMVLAAIQDVTARRMQAHTNARLAAIVESSNDAIVSKALDGTIQTWNSGAERLYGYTAAEMIGHDVTRLLPPDRLDEEKHLLARVTRGETLPQHETRRMRKDGRIFEVSLSMAPMRDDEDRIIGASTVAHDITARVKAENRLRVEREQLEMIMSAAADPFFSMDADGVIKEWNRQAEQVFGWPREQIVGRNVADTVLPGRYREALQRFLEGRWDWLLDRPTEMLARHHDGRELPIELTMWRIRHDGSAHLHAFARDISARLETEQALAEARDQAIETARLKSQFLASMSHEIRTPMNGVIGLTSLLLGSTLDDQQRRYVEGISTAGSALLSVINDVLDFSKLEAGKVLLDDTNFQLRHLVDDVVALVGPPGTTHTVTITGECDPSLPGTVSGDAAKLRQVLLNLAGNAIKFTAYGTVSITVTSDAGRQSGPDGIPVRFEVRDTGIGIDRREQEKLFEPFTQADAGTTRRFGGTGLGLAISRDLVELMGGTIGVQSEPGQGSTFWFTVTLRPARAGVDLASSHALDGLRVVIVDEDETDRAVLADQLAAWSMQATGVESSEAAYQILRDAAATGRPIDLVIQDVRTAGLSTPAPEGTPAPKTILLTNDPTALPSEPDPQAVSAAFTKPLRQSQLYDALVGVLDVAESPAETPSLPAAGRGHVLLVEDNEINRTVALGILANVGYSADVAVNGREAVRMAAARDYQLIFMDCLMPEMDGFAATAEIRRQEGPGRHVPVIALTASALAEDRARCLAAGMDEHIAKPLVPAQVAAALAKWAIPAAAGGSGVLAQIEARVDQLRGPDPAQSTPVIEGLLRKMIDRIPGHIEKMSQALALDDAPTLRNEAHQLKGIMANIGAADAATACDHLENQARLGNLDTAVEALAALHPEIDTVRNAVDIILRTPVGTTPA</sequence>
<dbReference type="Gene3D" id="1.20.120.160">
    <property type="entry name" value="HPT domain"/>
    <property type="match status" value="1"/>
</dbReference>
<dbReference type="InterPro" id="IPR004358">
    <property type="entry name" value="Sig_transdc_His_kin-like_C"/>
</dbReference>
<feature type="domain" description="Histidine kinase" evidence="9">
    <location>
        <begin position="538"/>
        <end position="762"/>
    </location>
</feature>
<evidence type="ECO:0000259" key="13">
    <source>
        <dbReference type="PROSITE" id="PS50894"/>
    </source>
</evidence>
<comment type="subcellular location">
    <subcellularLocation>
        <location evidence="2">Cell membrane</location>
    </subcellularLocation>
</comment>
<dbReference type="Gene3D" id="1.10.287.130">
    <property type="match status" value="1"/>
</dbReference>
<dbReference type="SUPFAM" id="SSF47384">
    <property type="entry name" value="Homodimeric domain of signal transducing histidine kinase"/>
    <property type="match status" value="1"/>
</dbReference>
<dbReference type="InterPro" id="IPR013767">
    <property type="entry name" value="PAS_fold"/>
</dbReference>
<dbReference type="InterPro" id="IPR001789">
    <property type="entry name" value="Sig_transdc_resp-reg_receiver"/>
</dbReference>
<protein>
    <recommendedName>
        <fullName evidence="3">histidine kinase</fullName>
        <ecNumber evidence="3">2.7.13.3</ecNumber>
    </recommendedName>
</protein>
<dbReference type="SUPFAM" id="SSF52172">
    <property type="entry name" value="CheY-like"/>
    <property type="match status" value="2"/>
</dbReference>
<dbReference type="PANTHER" id="PTHR45339">
    <property type="entry name" value="HYBRID SIGNAL TRANSDUCTION HISTIDINE KINASE J"/>
    <property type="match status" value="1"/>
</dbReference>
<name>A0ABT0XV69_9ACTN</name>
<dbReference type="Proteomes" id="UP001523216">
    <property type="component" value="Unassembled WGS sequence"/>
</dbReference>
<reference evidence="14 15" key="1">
    <citation type="submission" date="2022-06" db="EMBL/GenBank/DDBJ databases">
        <title>Actinoplanes abujensis sp. nov., isolated from Nigerian arid soil.</title>
        <authorList>
            <person name="Ding P."/>
        </authorList>
    </citation>
    <scope>NUCLEOTIDE SEQUENCE [LARGE SCALE GENOMIC DNA]</scope>
    <source>
        <strain evidence="15">TRM88002</strain>
    </source>
</reference>
<dbReference type="Pfam" id="PF13426">
    <property type="entry name" value="PAS_9"/>
    <property type="match status" value="1"/>
</dbReference>
<dbReference type="PROSITE" id="PS50894">
    <property type="entry name" value="HPT"/>
    <property type="match status" value="1"/>
</dbReference>
<dbReference type="InterPro" id="IPR011006">
    <property type="entry name" value="CheY-like_superfamily"/>
</dbReference>
<evidence type="ECO:0000256" key="5">
    <source>
        <dbReference type="ARBA" id="ARBA00022777"/>
    </source>
</evidence>
<dbReference type="Pfam" id="PF00989">
    <property type="entry name" value="PAS"/>
    <property type="match status" value="2"/>
</dbReference>
<dbReference type="CDD" id="cd16922">
    <property type="entry name" value="HATPase_EvgS-ArcB-TorS-like"/>
    <property type="match status" value="1"/>
</dbReference>
<dbReference type="PANTHER" id="PTHR45339:SF5">
    <property type="entry name" value="HISTIDINE KINASE"/>
    <property type="match status" value="1"/>
</dbReference>
<dbReference type="Pfam" id="PF02518">
    <property type="entry name" value="HATPase_c"/>
    <property type="match status" value="1"/>
</dbReference>
<gene>
    <name evidence="14" type="ORF">LXN57_08160</name>
</gene>
<accession>A0ABT0XV69</accession>
<evidence type="ECO:0000313" key="15">
    <source>
        <dbReference type="Proteomes" id="UP001523216"/>
    </source>
</evidence>
<dbReference type="Pfam" id="PF01627">
    <property type="entry name" value="Hpt"/>
    <property type="match status" value="1"/>
</dbReference>
<dbReference type="SMART" id="SM00387">
    <property type="entry name" value="HATPase_c"/>
    <property type="match status" value="1"/>
</dbReference>
<dbReference type="InterPro" id="IPR008207">
    <property type="entry name" value="Sig_transdc_His_kin_Hpt_dom"/>
</dbReference>
<dbReference type="CDD" id="cd00088">
    <property type="entry name" value="HPT"/>
    <property type="match status" value="1"/>
</dbReference>
<feature type="modified residue" description="Phosphohistidine" evidence="7">
    <location>
        <position position="1096"/>
    </location>
</feature>
<dbReference type="SMART" id="SM00388">
    <property type="entry name" value="HisKA"/>
    <property type="match status" value="1"/>
</dbReference>
<proteinExistence type="predicted"/>
<feature type="domain" description="HPt" evidence="13">
    <location>
        <begin position="1057"/>
        <end position="1150"/>
    </location>
</feature>
<dbReference type="PROSITE" id="PS50112">
    <property type="entry name" value="PAS"/>
    <property type="match status" value="3"/>
</dbReference>
<feature type="domain" description="Response regulatory" evidence="10">
    <location>
        <begin position="779"/>
        <end position="892"/>
    </location>
</feature>
<dbReference type="PROSITE" id="PS50113">
    <property type="entry name" value="PAC"/>
    <property type="match status" value="1"/>
</dbReference>
<feature type="modified residue" description="4-aspartylphosphate" evidence="8">
    <location>
        <position position="960"/>
    </location>
</feature>
<feature type="domain" description="PAS" evidence="11">
    <location>
        <begin position="396"/>
        <end position="449"/>
    </location>
</feature>
<evidence type="ECO:0000256" key="3">
    <source>
        <dbReference type="ARBA" id="ARBA00012438"/>
    </source>
</evidence>
<dbReference type="Pfam" id="PF08448">
    <property type="entry name" value="PAS_4"/>
    <property type="match status" value="1"/>
</dbReference>
<dbReference type="CDD" id="cd17546">
    <property type="entry name" value="REC_hyHK_CKI1_RcsC-like"/>
    <property type="match status" value="1"/>
</dbReference>
<comment type="catalytic activity">
    <reaction evidence="1">
        <text>ATP + protein L-histidine = ADP + protein N-phospho-L-histidine.</text>
        <dbReference type="EC" id="2.7.13.3"/>
    </reaction>
</comment>
<feature type="domain" description="PAC" evidence="12">
    <location>
        <begin position="343"/>
        <end position="395"/>
    </location>
</feature>
<evidence type="ECO:0000313" key="14">
    <source>
        <dbReference type="EMBL" id="MCM4077535.1"/>
    </source>
</evidence>
<dbReference type="SUPFAM" id="SSF47226">
    <property type="entry name" value="Histidine-containing phosphotransfer domain, HPT domain"/>
    <property type="match status" value="1"/>
</dbReference>
<dbReference type="CDD" id="cd00130">
    <property type="entry name" value="PAS"/>
    <property type="match status" value="3"/>
</dbReference>
<dbReference type="InterPro" id="IPR036641">
    <property type="entry name" value="HPT_dom_sf"/>
</dbReference>
<dbReference type="NCBIfam" id="TIGR00229">
    <property type="entry name" value="sensory_box"/>
    <property type="match status" value="3"/>
</dbReference>
<feature type="domain" description="PAS" evidence="11">
    <location>
        <begin position="146"/>
        <end position="190"/>
    </location>
</feature>
<dbReference type="RefSeq" id="WP_251797406.1">
    <property type="nucleotide sequence ID" value="NZ_JAMQOL010000010.1"/>
</dbReference>
<keyword evidence="5" id="KW-0808">Transferase</keyword>
<dbReference type="Gene3D" id="3.30.565.10">
    <property type="entry name" value="Histidine kinase-like ATPase, C-terminal domain"/>
    <property type="match status" value="1"/>
</dbReference>
<dbReference type="EMBL" id="JAMQOL010000010">
    <property type="protein sequence ID" value="MCM4077535.1"/>
    <property type="molecule type" value="Genomic_DNA"/>
</dbReference>
<dbReference type="PRINTS" id="PR00344">
    <property type="entry name" value="BCTRLSENSOR"/>
</dbReference>
<dbReference type="Gene3D" id="3.30.450.20">
    <property type="entry name" value="PAS domain"/>
    <property type="match status" value="4"/>
</dbReference>
<feature type="modified residue" description="4-aspartylphosphate" evidence="8">
    <location>
        <position position="833"/>
    </location>
</feature>
<dbReference type="InterPro" id="IPR001610">
    <property type="entry name" value="PAC"/>
</dbReference>
<dbReference type="Pfam" id="PF00072">
    <property type="entry name" value="Response_reg"/>
    <property type="match status" value="1"/>
</dbReference>
<evidence type="ECO:0000259" key="12">
    <source>
        <dbReference type="PROSITE" id="PS50113"/>
    </source>
</evidence>